<reference evidence="3 4" key="1">
    <citation type="submission" date="2024-03" db="EMBL/GenBank/DDBJ databases">
        <title>Actinomycetospora sp. OC33-EN08, a novel actinomycete isolated from wild orchid (Aerides multiflora).</title>
        <authorList>
            <person name="Suriyachadkun C."/>
        </authorList>
    </citation>
    <scope>NUCLEOTIDE SEQUENCE [LARGE SCALE GENOMIC DNA]</scope>
    <source>
        <strain evidence="3 4">OC33-EN08</strain>
    </source>
</reference>
<dbReference type="Pfam" id="PF13302">
    <property type="entry name" value="Acetyltransf_3"/>
    <property type="match status" value="1"/>
</dbReference>
<keyword evidence="4" id="KW-1185">Reference proteome</keyword>
<dbReference type="InterPro" id="IPR000182">
    <property type="entry name" value="GNAT_dom"/>
</dbReference>
<dbReference type="InterPro" id="IPR051908">
    <property type="entry name" value="Ribosomal_N-acetyltransferase"/>
</dbReference>
<dbReference type="EMBL" id="JBBEGN010000007">
    <property type="protein sequence ID" value="MEJ2869186.1"/>
    <property type="molecule type" value="Genomic_DNA"/>
</dbReference>
<evidence type="ECO:0000313" key="4">
    <source>
        <dbReference type="Proteomes" id="UP001385809"/>
    </source>
</evidence>
<dbReference type="PANTHER" id="PTHR43441:SF10">
    <property type="entry name" value="ACETYLTRANSFERASE"/>
    <property type="match status" value="1"/>
</dbReference>
<feature type="compositionally biased region" description="Low complexity" evidence="1">
    <location>
        <begin position="189"/>
        <end position="200"/>
    </location>
</feature>
<dbReference type="Proteomes" id="UP001385809">
    <property type="component" value="Unassembled WGS sequence"/>
</dbReference>
<evidence type="ECO:0000313" key="3">
    <source>
        <dbReference type="EMBL" id="MEJ2869186.1"/>
    </source>
</evidence>
<organism evidence="3 4">
    <name type="scientific">Actinomycetospora aurantiaca</name>
    <dbReference type="NCBI Taxonomy" id="3129233"/>
    <lineage>
        <taxon>Bacteria</taxon>
        <taxon>Bacillati</taxon>
        <taxon>Actinomycetota</taxon>
        <taxon>Actinomycetes</taxon>
        <taxon>Pseudonocardiales</taxon>
        <taxon>Pseudonocardiaceae</taxon>
        <taxon>Actinomycetospora</taxon>
    </lineage>
</organism>
<feature type="domain" description="N-acetyltransferase" evidence="2">
    <location>
        <begin position="15"/>
        <end position="157"/>
    </location>
</feature>
<accession>A0ABU8MPK4</accession>
<dbReference type="PANTHER" id="PTHR43441">
    <property type="entry name" value="RIBOSOMAL-PROTEIN-SERINE ACETYLTRANSFERASE"/>
    <property type="match status" value="1"/>
</dbReference>
<sequence length="200" mass="20511">MPTTTCPPRTDGVVALRALTPDDVGPLLAGEDDDLARWLTGAHASESGVRRWIDDGAATWAGDWYAPGAALSWGVCDAATGLLAGTVEVELSAAGLAAGEANLSYGVFGPWRGRRYAARAVGLVVAWLGGSTGASTAVIRVDPANVHSMQVPVDAGFARDGRARRAVRFVRPVGAVSPARPVLPPSAPGPRRAPGVPSRG</sequence>
<dbReference type="SUPFAM" id="SSF55729">
    <property type="entry name" value="Acyl-CoA N-acyltransferases (Nat)"/>
    <property type="match status" value="1"/>
</dbReference>
<feature type="region of interest" description="Disordered" evidence="1">
    <location>
        <begin position="177"/>
        <end position="200"/>
    </location>
</feature>
<dbReference type="RefSeq" id="WP_337695767.1">
    <property type="nucleotide sequence ID" value="NZ_JBBEGN010000007.1"/>
</dbReference>
<dbReference type="Gene3D" id="3.40.630.30">
    <property type="match status" value="1"/>
</dbReference>
<evidence type="ECO:0000259" key="2">
    <source>
        <dbReference type="Pfam" id="PF13302"/>
    </source>
</evidence>
<protein>
    <submittedName>
        <fullName evidence="3">GNAT family N-acetyltransferase</fullName>
    </submittedName>
</protein>
<proteinExistence type="predicted"/>
<gene>
    <name evidence="3" type="ORF">WCD74_15535</name>
</gene>
<evidence type="ECO:0000256" key="1">
    <source>
        <dbReference type="SAM" id="MobiDB-lite"/>
    </source>
</evidence>
<name>A0ABU8MPK4_9PSEU</name>
<dbReference type="InterPro" id="IPR016181">
    <property type="entry name" value="Acyl_CoA_acyltransferase"/>
</dbReference>
<comment type="caution">
    <text evidence="3">The sequence shown here is derived from an EMBL/GenBank/DDBJ whole genome shotgun (WGS) entry which is preliminary data.</text>
</comment>